<evidence type="ECO:0000259" key="3">
    <source>
        <dbReference type="Pfam" id="PF01648"/>
    </source>
</evidence>
<dbReference type="OrthoDB" id="9808281at2"/>
<dbReference type="PANTHER" id="PTHR12215:SF10">
    <property type="entry name" value="L-AMINOADIPATE-SEMIALDEHYDE DEHYDROGENASE-PHOSPHOPANTETHEINYL TRANSFERASE"/>
    <property type="match status" value="1"/>
</dbReference>
<comment type="caution">
    <text evidence="4">The sequence shown here is derived from an EMBL/GenBank/DDBJ whole genome shotgun (WGS) entry which is preliminary data.</text>
</comment>
<dbReference type="InterPro" id="IPR037143">
    <property type="entry name" value="4-PPantetheinyl_Trfase_dom_sf"/>
</dbReference>
<dbReference type="Proteomes" id="UP000244223">
    <property type="component" value="Unassembled WGS sequence"/>
</dbReference>
<dbReference type="GO" id="GO:0005829">
    <property type="term" value="C:cytosol"/>
    <property type="evidence" value="ECO:0007669"/>
    <property type="project" value="TreeGrafter"/>
</dbReference>
<dbReference type="SUPFAM" id="SSF56214">
    <property type="entry name" value="4'-phosphopantetheinyl transferase"/>
    <property type="match status" value="2"/>
</dbReference>
<evidence type="ECO:0000313" key="4">
    <source>
        <dbReference type="EMBL" id="PTQ90820.1"/>
    </source>
</evidence>
<keyword evidence="2 4" id="KW-0808">Transferase</keyword>
<evidence type="ECO:0000313" key="5">
    <source>
        <dbReference type="Proteomes" id="UP000244223"/>
    </source>
</evidence>
<dbReference type="InterPro" id="IPR008278">
    <property type="entry name" value="4-PPantetheinyl_Trfase_dom"/>
</dbReference>
<proteinExistence type="inferred from homology"/>
<dbReference type="InterPro" id="IPR050559">
    <property type="entry name" value="P-Pant_transferase_sf"/>
</dbReference>
<accession>A0A2T5J2T2</accession>
<dbReference type="AlphaFoldDB" id="A0A2T5J2T2"/>
<gene>
    <name evidence="4" type="ORF">C8N29_102220</name>
</gene>
<dbReference type="EMBL" id="QAON01000002">
    <property type="protein sequence ID" value="PTQ90820.1"/>
    <property type="molecule type" value="Genomic_DNA"/>
</dbReference>
<evidence type="ECO:0000256" key="2">
    <source>
        <dbReference type="ARBA" id="ARBA00022679"/>
    </source>
</evidence>
<organism evidence="4 5">
    <name type="scientific">Agitococcus lubricus</name>
    <dbReference type="NCBI Taxonomy" id="1077255"/>
    <lineage>
        <taxon>Bacteria</taxon>
        <taxon>Pseudomonadati</taxon>
        <taxon>Pseudomonadota</taxon>
        <taxon>Gammaproteobacteria</taxon>
        <taxon>Moraxellales</taxon>
        <taxon>Moraxellaceae</taxon>
        <taxon>Agitococcus</taxon>
    </lineage>
</organism>
<evidence type="ECO:0000256" key="1">
    <source>
        <dbReference type="ARBA" id="ARBA00010990"/>
    </source>
</evidence>
<dbReference type="GO" id="GO:0019878">
    <property type="term" value="P:lysine biosynthetic process via aminoadipic acid"/>
    <property type="evidence" value="ECO:0007669"/>
    <property type="project" value="TreeGrafter"/>
</dbReference>
<name>A0A2T5J2T2_9GAMM</name>
<comment type="similarity">
    <text evidence="1">Belongs to the P-Pant transferase superfamily. Gsp/Sfp/HetI/AcpT family.</text>
</comment>
<dbReference type="Pfam" id="PF01648">
    <property type="entry name" value="ACPS"/>
    <property type="match status" value="1"/>
</dbReference>
<dbReference type="Gene3D" id="3.90.470.20">
    <property type="entry name" value="4'-phosphopantetheinyl transferase domain"/>
    <property type="match status" value="1"/>
</dbReference>
<sequence length="220" mass="26025">MTKQIDIFIARITWDTEQTYQQLANLPVVMQHAARQYPHPLRLRSYVASRQLLHHAFNQVESSQQAWRFYKQEQRLYICPQQSERFISLSHSDNWVCCLLAPTPYCGIDIEMRPAPARFLAIAKRFFTPQEYQWLAQTQSADLFLDLWTRKEACVKAWHRGLAHHLHRIEFGAEQLSPILTPEDVQHLPLTLWRMTSTDWQLSAAVHLDTPVWQVHHLCW</sequence>
<dbReference type="GO" id="GO:0008897">
    <property type="term" value="F:holo-[acyl-carrier-protein] synthase activity"/>
    <property type="evidence" value="ECO:0007669"/>
    <property type="project" value="InterPro"/>
</dbReference>
<protein>
    <submittedName>
        <fullName evidence="4">Phosphopantetheine--protein transferase-like protein</fullName>
    </submittedName>
</protein>
<dbReference type="GO" id="GO:0000287">
    <property type="term" value="F:magnesium ion binding"/>
    <property type="evidence" value="ECO:0007669"/>
    <property type="project" value="InterPro"/>
</dbReference>
<feature type="domain" description="4'-phosphopantetheinyl transferase" evidence="3">
    <location>
        <begin position="106"/>
        <end position="174"/>
    </location>
</feature>
<reference evidence="4 5" key="1">
    <citation type="submission" date="2018-04" db="EMBL/GenBank/DDBJ databases">
        <title>Genomic Encyclopedia of Archaeal and Bacterial Type Strains, Phase II (KMG-II): from individual species to whole genera.</title>
        <authorList>
            <person name="Goeker M."/>
        </authorList>
    </citation>
    <scope>NUCLEOTIDE SEQUENCE [LARGE SCALE GENOMIC DNA]</scope>
    <source>
        <strain evidence="4 5">DSM 5822</strain>
    </source>
</reference>
<keyword evidence="5" id="KW-1185">Reference proteome</keyword>
<dbReference type="RefSeq" id="WP_107864660.1">
    <property type="nucleotide sequence ID" value="NZ_QAON01000002.1"/>
</dbReference>
<dbReference type="PANTHER" id="PTHR12215">
    <property type="entry name" value="PHOSPHOPANTETHEINE TRANSFERASE"/>
    <property type="match status" value="1"/>
</dbReference>